<dbReference type="AlphaFoldDB" id="A0AAU9NG37"/>
<proteinExistence type="predicted"/>
<name>A0AAU9NG37_9ASTR</name>
<evidence type="ECO:0008006" key="3">
    <source>
        <dbReference type="Google" id="ProtNLM"/>
    </source>
</evidence>
<keyword evidence="2" id="KW-1185">Reference proteome</keyword>
<sequence>MKSKLKSIQNRNPNERAMMEATAVGTKAVASEVGAGAGAICALTFVTADTAINITTTAAKSFIFIDSIASKLKSDLKESKRMFEVMEKVGNLSD</sequence>
<accession>A0AAU9NG37</accession>
<dbReference type="Proteomes" id="UP001157418">
    <property type="component" value="Unassembled WGS sequence"/>
</dbReference>
<protein>
    <recommendedName>
        <fullName evidence="3">VAN3-binding protein-like auxin canalisation domain-containing protein</fullName>
    </recommendedName>
</protein>
<reference evidence="1 2" key="1">
    <citation type="submission" date="2022-01" db="EMBL/GenBank/DDBJ databases">
        <authorList>
            <person name="Xiong W."/>
            <person name="Schranz E."/>
        </authorList>
    </citation>
    <scope>NUCLEOTIDE SEQUENCE [LARGE SCALE GENOMIC DNA]</scope>
</reference>
<comment type="caution">
    <text evidence="1">The sequence shown here is derived from an EMBL/GenBank/DDBJ whole genome shotgun (WGS) entry which is preliminary data.</text>
</comment>
<organism evidence="1 2">
    <name type="scientific">Lactuca virosa</name>
    <dbReference type="NCBI Taxonomy" id="75947"/>
    <lineage>
        <taxon>Eukaryota</taxon>
        <taxon>Viridiplantae</taxon>
        <taxon>Streptophyta</taxon>
        <taxon>Embryophyta</taxon>
        <taxon>Tracheophyta</taxon>
        <taxon>Spermatophyta</taxon>
        <taxon>Magnoliopsida</taxon>
        <taxon>eudicotyledons</taxon>
        <taxon>Gunneridae</taxon>
        <taxon>Pentapetalae</taxon>
        <taxon>asterids</taxon>
        <taxon>campanulids</taxon>
        <taxon>Asterales</taxon>
        <taxon>Asteraceae</taxon>
        <taxon>Cichorioideae</taxon>
        <taxon>Cichorieae</taxon>
        <taxon>Lactucinae</taxon>
        <taxon>Lactuca</taxon>
    </lineage>
</organism>
<gene>
    <name evidence="1" type="ORF">LVIROSA_LOCUS23013</name>
</gene>
<evidence type="ECO:0000313" key="2">
    <source>
        <dbReference type="Proteomes" id="UP001157418"/>
    </source>
</evidence>
<dbReference type="EMBL" id="CAKMRJ010004445">
    <property type="protein sequence ID" value="CAH1436651.1"/>
    <property type="molecule type" value="Genomic_DNA"/>
</dbReference>
<evidence type="ECO:0000313" key="1">
    <source>
        <dbReference type="EMBL" id="CAH1436651.1"/>
    </source>
</evidence>